<accession>A0A9N8ZAJ6</accession>
<keyword evidence="2" id="KW-1185">Reference proteome</keyword>
<sequence>MQEVEMMNKEIQVEVVKDEVIRKISIMQKEIAELKHKRSSYTGTSRTTAWRKKQKTDTSLNVKASPDLSHLFLAVDTMKRLQLSQPPSETLLANALSLVSRSSSSIPPTEIIEQTPSQTATYNSPSINKEKLEMRCTCCPIARRSEVIEG</sequence>
<dbReference type="OrthoDB" id="2473781at2759"/>
<proteinExistence type="predicted"/>
<evidence type="ECO:0000313" key="1">
    <source>
        <dbReference type="EMBL" id="CAG8485347.1"/>
    </source>
</evidence>
<name>A0A9N8ZAJ6_9GLOM</name>
<gene>
    <name evidence="1" type="ORF">RFULGI_LOCUS1731</name>
</gene>
<comment type="caution">
    <text evidence="1">The sequence shown here is derived from an EMBL/GenBank/DDBJ whole genome shotgun (WGS) entry which is preliminary data.</text>
</comment>
<reference evidence="1" key="1">
    <citation type="submission" date="2021-06" db="EMBL/GenBank/DDBJ databases">
        <authorList>
            <person name="Kallberg Y."/>
            <person name="Tangrot J."/>
            <person name="Rosling A."/>
        </authorList>
    </citation>
    <scope>NUCLEOTIDE SEQUENCE</scope>
    <source>
        <strain evidence="1">IN212</strain>
    </source>
</reference>
<dbReference type="AlphaFoldDB" id="A0A9N8ZAJ6"/>
<dbReference type="EMBL" id="CAJVPZ010001139">
    <property type="protein sequence ID" value="CAG8485347.1"/>
    <property type="molecule type" value="Genomic_DNA"/>
</dbReference>
<organism evidence="1 2">
    <name type="scientific">Racocetra fulgida</name>
    <dbReference type="NCBI Taxonomy" id="60492"/>
    <lineage>
        <taxon>Eukaryota</taxon>
        <taxon>Fungi</taxon>
        <taxon>Fungi incertae sedis</taxon>
        <taxon>Mucoromycota</taxon>
        <taxon>Glomeromycotina</taxon>
        <taxon>Glomeromycetes</taxon>
        <taxon>Diversisporales</taxon>
        <taxon>Gigasporaceae</taxon>
        <taxon>Racocetra</taxon>
    </lineage>
</organism>
<evidence type="ECO:0000313" key="2">
    <source>
        <dbReference type="Proteomes" id="UP000789396"/>
    </source>
</evidence>
<dbReference type="Proteomes" id="UP000789396">
    <property type="component" value="Unassembled WGS sequence"/>
</dbReference>
<protein>
    <submittedName>
        <fullName evidence="1">18694_t:CDS:1</fullName>
    </submittedName>
</protein>